<dbReference type="SUPFAM" id="SSF48726">
    <property type="entry name" value="Immunoglobulin"/>
    <property type="match status" value="5"/>
</dbReference>
<dbReference type="Pfam" id="PF07686">
    <property type="entry name" value="V-set"/>
    <property type="match status" value="1"/>
</dbReference>
<dbReference type="InterPro" id="IPR013106">
    <property type="entry name" value="Ig_V-set"/>
</dbReference>
<evidence type="ECO:0000256" key="1">
    <source>
        <dbReference type="ARBA" id="ARBA00004167"/>
    </source>
</evidence>
<dbReference type="PANTHER" id="PTHR23278">
    <property type="entry name" value="SIDESTEP PROTEIN"/>
    <property type="match status" value="1"/>
</dbReference>
<dbReference type="SUPFAM" id="SSF49265">
    <property type="entry name" value="Fibronectin type III"/>
    <property type="match status" value="1"/>
</dbReference>
<sequence>MYRHIVYYVTIGLITMNGYVWQQTVAEQHPATADEGPLSEVQTAVGLEVALPCDLMPGTMMADKVQLVIWYRQGNVKPIYTFDARGRSLHQGIPWADENVFKNKAHFYYDSNPPALRIKNIQPNDAGLYKCRVDFHKSPTRNWRINVTVLVPPTHLTILDDQGAAIRDQTAGPYLEGESVNITCLSSGGVPPPRVSWWREHALVDDSFQILPDGTVRNILQLKNISRKDLLTVYTCQASNGHVVAALTKKFILDMNLPPLSLLLQGLNHALVAGTRTHVTCTAVGARPAPQIIWSKGEQILKGATHSTSSDGNTTVSELILIPVPEDNERKVQCSISLNPQMTSHHLPEGHTSVTTVFGNGNMGLFLKDSRILNVTHAPIVSLSLGAPLDPNNLLKGSDVFLDCEVRANPGITKIEWYHNDKQLHSSRGIIISNQTLVLQAISKLSHGQYFCRATNLQGSVSSNEVYLDVKYPPVCKSESTIIRAALKQTINITCQVDANPLDNLNYKWHFNNSLESLIELPSSALGGVAMGLTADAHTSQMVSNLGGGGGGGGGAGVISAGHHGQEQMLLHADASHASAGYYQRSKRKHLHGQLQHEGKLAHGRHGRMAMRTIVHAQQQQQQSASLPHMAAWSNIQFEDDNEQDEDDGNGHGDEVHDGFGVEGPQQKLHRHRQQQHYRDGMLHDIDDTAPLDETINGVYGRTNSEDLPYTQMVYSNMIYKNHLDGKQHATAVGGVGVGVGGVGNKQASSQYQPQHHQQQMRTQPLHEAAHSNQYQQLAERKRLAALHKQQHHRLAMATSTTTASPVPLNNVYSYHIESYESFGAISCVASSPMGQSQPCWYHVQPADLPEPVKNCSAYNFTANSMQIQCIAGYDGGIPQHFHVQVYDELNRQILYNASFRNAEFTVKRLPSDSVFVLRITAVNAQGPSKVAYRLRGRTLSAPLLRTASSTAVLVQLTPLLGALVGVIATLILVAICIVIFMKFRTKHNRRGPSGDTTTTEADKGSAEPLSRNMGSHSSLEDKNPDVIPQETNSEDEFHLEEKAFDRLNMESQRIIYTPTSRMNAASPPPPSLSPTFGKQYGELSLTTNPAFSLYNTPQRAPATQRPVYTAPPPLLSTRTPPNIYTRIPGRTYLPAYETRTSPTSPYGSTTTCTMPLLGGQSNGSLQTNSSAGTGGSLVAGLSLTAGNCSTLPHPHHNGQPHHQQQSPIPTALTSSLTSGNITIGAAQSLLTSPRTHSAYSSSTTTTQSPLLAATSTLLGSTGNYETISS</sequence>
<dbReference type="InterPro" id="IPR003598">
    <property type="entry name" value="Ig_sub2"/>
</dbReference>
<keyword evidence="4 7" id="KW-0472">Membrane</keyword>
<dbReference type="PROSITE" id="PS50835">
    <property type="entry name" value="IG_LIKE"/>
    <property type="match status" value="4"/>
</dbReference>
<evidence type="ECO:0000256" key="6">
    <source>
        <dbReference type="SAM" id="MobiDB-lite"/>
    </source>
</evidence>
<evidence type="ECO:0000259" key="8">
    <source>
        <dbReference type="PROSITE" id="PS50835"/>
    </source>
</evidence>
<dbReference type="PANTHER" id="PTHR23278:SF2">
    <property type="entry name" value="SIDESTEP V, ISOFORM B"/>
    <property type="match status" value="1"/>
</dbReference>
<feature type="region of interest" description="Disordered" evidence="6">
    <location>
        <begin position="745"/>
        <end position="775"/>
    </location>
</feature>
<feature type="region of interest" description="Disordered" evidence="6">
    <location>
        <begin position="1103"/>
        <end position="1128"/>
    </location>
</feature>
<feature type="transmembrane region" description="Helical" evidence="7">
    <location>
        <begin position="960"/>
        <end position="981"/>
    </location>
</feature>
<gene>
    <name evidence="9" type="primary">106085562</name>
</gene>
<feature type="domain" description="Ig-like" evidence="8">
    <location>
        <begin position="258"/>
        <end position="355"/>
    </location>
</feature>
<dbReference type="EnsemblMetazoa" id="SCAU014723-RA">
    <property type="protein sequence ID" value="SCAU014723-PA"/>
    <property type="gene ID" value="SCAU014723"/>
</dbReference>
<evidence type="ECO:0000256" key="5">
    <source>
        <dbReference type="ARBA" id="ARBA00023157"/>
    </source>
</evidence>
<dbReference type="InterPro" id="IPR013783">
    <property type="entry name" value="Ig-like_fold"/>
</dbReference>
<keyword evidence="3 7" id="KW-1133">Transmembrane helix</keyword>
<proteinExistence type="predicted"/>
<dbReference type="InterPro" id="IPR013162">
    <property type="entry name" value="CD80_C2-set"/>
</dbReference>
<feature type="compositionally biased region" description="Basic and acidic residues" evidence="6">
    <location>
        <begin position="649"/>
        <end position="660"/>
    </location>
</feature>
<dbReference type="Pfam" id="PF08205">
    <property type="entry name" value="C2-set_2"/>
    <property type="match status" value="1"/>
</dbReference>
<feature type="domain" description="Ig-like" evidence="8">
    <location>
        <begin position="379"/>
        <end position="469"/>
    </location>
</feature>
<feature type="region of interest" description="Disordered" evidence="6">
    <location>
        <begin position="989"/>
        <end position="1030"/>
    </location>
</feature>
<evidence type="ECO:0000256" key="4">
    <source>
        <dbReference type="ARBA" id="ARBA00023136"/>
    </source>
</evidence>
<organism evidence="9 10">
    <name type="scientific">Stomoxys calcitrans</name>
    <name type="common">Stable fly</name>
    <name type="synonym">Conops calcitrans</name>
    <dbReference type="NCBI Taxonomy" id="35570"/>
    <lineage>
        <taxon>Eukaryota</taxon>
        <taxon>Metazoa</taxon>
        <taxon>Ecdysozoa</taxon>
        <taxon>Arthropoda</taxon>
        <taxon>Hexapoda</taxon>
        <taxon>Insecta</taxon>
        <taxon>Pterygota</taxon>
        <taxon>Neoptera</taxon>
        <taxon>Endopterygota</taxon>
        <taxon>Diptera</taxon>
        <taxon>Brachycera</taxon>
        <taxon>Muscomorpha</taxon>
        <taxon>Muscoidea</taxon>
        <taxon>Muscidae</taxon>
        <taxon>Stomoxys</taxon>
    </lineage>
</organism>
<evidence type="ECO:0000256" key="2">
    <source>
        <dbReference type="ARBA" id="ARBA00022692"/>
    </source>
</evidence>
<dbReference type="SMART" id="SM00408">
    <property type="entry name" value="IGc2"/>
    <property type="match status" value="4"/>
</dbReference>
<name>A0A1I8Q815_STOCA</name>
<comment type="subcellular location">
    <subcellularLocation>
        <location evidence="1">Membrane</location>
        <topology evidence="1">Single-pass membrane protein</topology>
    </subcellularLocation>
</comment>
<evidence type="ECO:0000313" key="9">
    <source>
        <dbReference type="EnsemblMetazoa" id="SCAU014723-PA"/>
    </source>
</evidence>
<dbReference type="GO" id="GO:0016020">
    <property type="term" value="C:membrane"/>
    <property type="evidence" value="ECO:0007669"/>
    <property type="project" value="UniProtKB-SubCell"/>
</dbReference>
<accession>A0A1I8Q815</accession>
<keyword evidence="5" id="KW-1015">Disulfide bond</keyword>
<keyword evidence="10" id="KW-1185">Reference proteome</keyword>
<dbReference type="AlphaFoldDB" id="A0A1I8Q815"/>
<dbReference type="Gene3D" id="2.60.40.10">
    <property type="entry name" value="Immunoglobulins"/>
    <property type="match status" value="5"/>
</dbReference>
<dbReference type="InterPro" id="IPR007110">
    <property type="entry name" value="Ig-like_dom"/>
</dbReference>
<keyword evidence="2 7" id="KW-0812">Transmembrane</keyword>
<dbReference type="Proteomes" id="UP000095300">
    <property type="component" value="Unassembled WGS sequence"/>
</dbReference>
<evidence type="ECO:0000256" key="3">
    <source>
        <dbReference type="ARBA" id="ARBA00022989"/>
    </source>
</evidence>
<dbReference type="VEuPathDB" id="VectorBase:SCAU014723"/>
<dbReference type="InterPro" id="IPR036116">
    <property type="entry name" value="FN3_sf"/>
</dbReference>
<dbReference type="CDD" id="cd00063">
    <property type="entry name" value="FN3"/>
    <property type="match status" value="1"/>
</dbReference>
<evidence type="ECO:0000313" key="10">
    <source>
        <dbReference type="Proteomes" id="UP000095300"/>
    </source>
</evidence>
<feature type="region of interest" description="Disordered" evidence="6">
    <location>
        <begin position="641"/>
        <end position="676"/>
    </location>
</feature>
<dbReference type="SMART" id="SM00409">
    <property type="entry name" value="IG"/>
    <property type="match status" value="3"/>
</dbReference>
<protein>
    <recommendedName>
        <fullName evidence="8">Ig-like domain-containing protein</fullName>
    </recommendedName>
</protein>
<dbReference type="STRING" id="35570.A0A1I8Q815"/>
<feature type="domain" description="Ig-like" evidence="8">
    <location>
        <begin position="30"/>
        <end position="148"/>
    </location>
</feature>
<evidence type="ECO:0000256" key="7">
    <source>
        <dbReference type="SAM" id="Phobius"/>
    </source>
</evidence>
<feature type="compositionally biased region" description="Low complexity" evidence="6">
    <location>
        <begin position="747"/>
        <end position="764"/>
    </location>
</feature>
<dbReference type="InterPro" id="IPR003961">
    <property type="entry name" value="FN3_dom"/>
</dbReference>
<dbReference type="Pfam" id="PF13927">
    <property type="entry name" value="Ig_3"/>
    <property type="match status" value="2"/>
</dbReference>
<dbReference type="InterPro" id="IPR036179">
    <property type="entry name" value="Ig-like_dom_sf"/>
</dbReference>
<feature type="region of interest" description="Disordered" evidence="6">
    <location>
        <begin position="1190"/>
        <end position="1216"/>
    </location>
</feature>
<dbReference type="InterPro" id="IPR003599">
    <property type="entry name" value="Ig_sub"/>
</dbReference>
<reference evidence="9" key="1">
    <citation type="submission" date="2020-05" db="UniProtKB">
        <authorList>
            <consortium name="EnsemblMetazoa"/>
        </authorList>
    </citation>
    <scope>IDENTIFICATION</scope>
    <source>
        <strain evidence="9">USDA</strain>
    </source>
</reference>
<dbReference type="OrthoDB" id="8825892at2759"/>
<feature type="domain" description="Ig-like" evidence="8">
    <location>
        <begin position="152"/>
        <end position="252"/>
    </location>
</feature>